<evidence type="ECO:0000256" key="5">
    <source>
        <dbReference type="ARBA" id="ARBA00023136"/>
    </source>
</evidence>
<dbReference type="PROSITE" id="PS52016">
    <property type="entry name" value="TONB_DEPENDENT_REC_3"/>
    <property type="match status" value="1"/>
</dbReference>
<sequence length="1047" mass="114961">MKKILMTSLFWLLFIPVALAQQQITGKVTDEHSGDPLPGVNIKTEGGGQTAMTDYNGSYTINAGKSTNLLFSFIGYKTKKINTGDLKVLNVALSSESESLQEIVVTGYTKVKKTDLTSAQATITAKAINETVNTTVEQAIQGRAAGVYVTQNSGEPGGGLSVNIRGVNSLNGTNQPLYVIDGVQITVQEIGSGLLSSNSPLSGLNPADIETMNILQGPSATALYGSRGTNGVIVITTKRGKAGKIKIAYDYTYSLQAPPKKINVMNLRQYAQLMGEYQQQAGGVIPAEFLDPSILGQGTDWQEELYRLAPMTKHQLRLSGGSDTTTYYLSGEYFNQQGISQGSNFDRYSVRLNLDNKANDWLTLGANFNINQTDNVAAATSESVVLNATKLSPNIPVKNFDGTYGGGSTDPASPERYSSPNPIAMANLNTNEVLTRQFLGGLNLKIDIIDGLSFKTSFNTNIEYGSGVYFLPKYKFGVNERINTQLTNVENRNTYWKFDQFLNYDKAFGDHTVTAIFGHEAQSGAWKQLTGYRENFPVAIPDLNVGDQSTSIATGGKNDWALESFLGSAGYNYRNRYFINATLRADGSSNFGPDNKWGYFPSASAAWRISEEPFFKVKQISELKLRFESGTTGSNGPGGVIYGRLDGAPTQWGTGFLPSKYANSDLKWEETTTNNIGFNLGLFNNRITIEGDVYVKKTDNLIMDLPLPLYYGVDGEGGMTPPTVNVGALKNKGWSIAVNTVNIKTADFSWTTNVNVSHFDTKIEKFYTQSAILDRYSRYFQEWTQRSVVGQTPWQFYGYVEEGLFKSLDEINNSALPVDNQGNKLPVNKDQGGVWVGDVKYKDINNDGKIDEKDQTFIGNPYPKLFGGMTNTFTYKQFTLGILLTGSYGNDIYNYTKRVNSNPVNVSVGNNLLVHALDYARIGEDANGNPYIINPDTDVARISNTRNGNYDRHTSKWVEDGSYLRIKNVSLNYDFSKETLRGIPGVTGFRLGFAVQNIATFTKYSGYDPEVGSYVGSGSNAGSQPIGFDYGRYPLTPMYSFNLGINF</sequence>
<dbReference type="Gene3D" id="2.40.170.20">
    <property type="entry name" value="TonB-dependent receptor, beta-barrel domain"/>
    <property type="match status" value="1"/>
</dbReference>
<comment type="similarity">
    <text evidence="7">Belongs to the TonB-dependent receptor family.</text>
</comment>
<gene>
    <name evidence="10" type="ORF">B0A65_04720</name>
</gene>
<feature type="chain" id="PRO_5046640223" evidence="8">
    <location>
        <begin position="21"/>
        <end position="1047"/>
    </location>
</feature>
<evidence type="ECO:0000256" key="6">
    <source>
        <dbReference type="ARBA" id="ARBA00023237"/>
    </source>
</evidence>
<evidence type="ECO:0000313" key="10">
    <source>
        <dbReference type="EMBL" id="OXA81053.1"/>
    </source>
</evidence>
<evidence type="ECO:0000256" key="2">
    <source>
        <dbReference type="ARBA" id="ARBA00022448"/>
    </source>
</evidence>
<evidence type="ECO:0000256" key="1">
    <source>
        <dbReference type="ARBA" id="ARBA00004571"/>
    </source>
</evidence>
<dbReference type="Gene3D" id="2.60.40.1120">
    <property type="entry name" value="Carboxypeptidase-like, regulatory domain"/>
    <property type="match status" value="1"/>
</dbReference>
<accession>A0ABX4BU21</accession>
<reference evidence="10 11" key="1">
    <citation type="submission" date="2016-11" db="EMBL/GenBank/DDBJ databases">
        <title>Whole genomes of Flavobacteriaceae.</title>
        <authorList>
            <person name="Stine C."/>
            <person name="Li C."/>
            <person name="Tadesse D."/>
        </authorList>
    </citation>
    <scope>NUCLEOTIDE SEQUENCE [LARGE SCALE GENOMIC DNA]</scope>
    <source>
        <strain evidence="10 11">DSM 15937</strain>
    </source>
</reference>
<feature type="domain" description="TonB-dependent receptor plug" evidence="9">
    <location>
        <begin position="113"/>
        <end position="232"/>
    </location>
</feature>
<dbReference type="Gene3D" id="2.170.130.10">
    <property type="entry name" value="TonB-dependent receptor, plug domain"/>
    <property type="match status" value="1"/>
</dbReference>
<dbReference type="InterPro" id="IPR008969">
    <property type="entry name" value="CarboxyPept-like_regulatory"/>
</dbReference>
<dbReference type="SUPFAM" id="SSF49464">
    <property type="entry name" value="Carboxypeptidase regulatory domain-like"/>
    <property type="match status" value="1"/>
</dbReference>
<dbReference type="InterPro" id="IPR036942">
    <property type="entry name" value="Beta-barrel_TonB_sf"/>
</dbReference>
<dbReference type="NCBIfam" id="TIGR04057">
    <property type="entry name" value="SusC_RagA_signa"/>
    <property type="match status" value="1"/>
</dbReference>
<dbReference type="RefSeq" id="WP_074662340.1">
    <property type="nucleotide sequence ID" value="NZ_MUGV01000009.1"/>
</dbReference>
<keyword evidence="8" id="KW-0732">Signal</keyword>
<keyword evidence="4 7" id="KW-0812">Transmembrane</keyword>
<dbReference type="InterPro" id="IPR039426">
    <property type="entry name" value="TonB-dep_rcpt-like"/>
</dbReference>
<dbReference type="EMBL" id="MUGV01000009">
    <property type="protein sequence ID" value="OXA81053.1"/>
    <property type="molecule type" value="Genomic_DNA"/>
</dbReference>
<dbReference type="NCBIfam" id="TIGR04056">
    <property type="entry name" value="OMP_RagA_SusC"/>
    <property type="match status" value="1"/>
</dbReference>
<evidence type="ECO:0000256" key="8">
    <source>
        <dbReference type="SAM" id="SignalP"/>
    </source>
</evidence>
<evidence type="ECO:0000256" key="7">
    <source>
        <dbReference type="PROSITE-ProRule" id="PRU01360"/>
    </source>
</evidence>
<keyword evidence="6 7" id="KW-0998">Cell outer membrane</keyword>
<keyword evidence="11" id="KW-1185">Reference proteome</keyword>
<dbReference type="InterPro" id="IPR023996">
    <property type="entry name" value="TonB-dep_OMP_SusC/RagA"/>
</dbReference>
<proteinExistence type="inferred from homology"/>
<dbReference type="InterPro" id="IPR037066">
    <property type="entry name" value="Plug_dom_sf"/>
</dbReference>
<dbReference type="Pfam" id="PF07715">
    <property type="entry name" value="Plug"/>
    <property type="match status" value="1"/>
</dbReference>
<evidence type="ECO:0000259" key="9">
    <source>
        <dbReference type="Pfam" id="PF07715"/>
    </source>
</evidence>
<name>A0ABX4BU21_FLAFR</name>
<comment type="subcellular location">
    <subcellularLocation>
        <location evidence="1 7">Cell outer membrane</location>
        <topology evidence="1 7">Multi-pass membrane protein</topology>
    </subcellularLocation>
</comment>
<dbReference type="Proteomes" id="UP000198382">
    <property type="component" value="Unassembled WGS sequence"/>
</dbReference>
<evidence type="ECO:0000256" key="4">
    <source>
        <dbReference type="ARBA" id="ARBA00022692"/>
    </source>
</evidence>
<keyword evidence="3 7" id="KW-1134">Transmembrane beta strand</keyword>
<keyword evidence="5 7" id="KW-0472">Membrane</keyword>
<evidence type="ECO:0000256" key="3">
    <source>
        <dbReference type="ARBA" id="ARBA00022452"/>
    </source>
</evidence>
<evidence type="ECO:0000313" key="11">
    <source>
        <dbReference type="Proteomes" id="UP000198382"/>
    </source>
</evidence>
<dbReference type="InterPro" id="IPR023997">
    <property type="entry name" value="TonB-dep_OMP_SusC/RagA_CS"/>
</dbReference>
<organism evidence="10 11">
    <name type="scientific">Flavobacterium frigidimaris</name>
    <dbReference type="NCBI Taxonomy" id="262320"/>
    <lineage>
        <taxon>Bacteria</taxon>
        <taxon>Pseudomonadati</taxon>
        <taxon>Bacteroidota</taxon>
        <taxon>Flavobacteriia</taxon>
        <taxon>Flavobacteriales</taxon>
        <taxon>Flavobacteriaceae</taxon>
        <taxon>Flavobacterium</taxon>
    </lineage>
</organism>
<dbReference type="Pfam" id="PF13715">
    <property type="entry name" value="CarbopepD_reg_2"/>
    <property type="match status" value="1"/>
</dbReference>
<comment type="caution">
    <text evidence="10">The sequence shown here is derived from an EMBL/GenBank/DDBJ whole genome shotgun (WGS) entry which is preliminary data.</text>
</comment>
<keyword evidence="2 7" id="KW-0813">Transport</keyword>
<dbReference type="InterPro" id="IPR012910">
    <property type="entry name" value="Plug_dom"/>
</dbReference>
<feature type="signal peptide" evidence="8">
    <location>
        <begin position="1"/>
        <end position="20"/>
    </location>
</feature>
<dbReference type="SUPFAM" id="SSF56935">
    <property type="entry name" value="Porins"/>
    <property type="match status" value="1"/>
</dbReference>
<protein>
    <submittedName>
        <fullName evidence="10">SusC/RagA family TonB-linked outer membrane protein</fullName>
    </submittedName>
</protein>